<gene>
    <name evidence="2" type="ORF">G3O08_13245</name>
</gene>
<keyword evidence="3" id="KW-1185">Reference proteome</keyword>
<protein>
    <submittedName>
        <fullName evidence="2">Carboxypeptidase-like regulatory domain-containing protein</fullName>
    </submittedName>
</protein>
<organism evidence="2 3">
    <name type="scientific">Cryomorpha ignava</name>
    <dbReference type="NCBI Taxonomy" id="101383"/>
    <lineage>
        <taxon>Bacteria</taxon>
        <taxon>Pseudomonadati</taxon>
        <taxon>Bacteroidota</taxon>
        <taxon>Flavobacteriia</taxon>
        <taxon>Flavobacteriales</taxon>
        <taxon>Cryomorphaceae</taxon>
        <taxon>Cryomorpha</taxon>
    </lineage>
</organism>
<keyword evidence="2" id="KW-0378">Hydrolase</keyword>
<reference evidence="2 3" key="1">
    <citation type="submission" date="2020-02" db="EMBL/GenBank/DDBJ databases">
        <title>Out from the shadows clarifying the taxonomy of the family Cryomorphaceae and related taxa by utilizing the GTDB taxonomic framework.</title>
        <authorList>
            <person name="Bowman J.P."/>
        </authorList>
    </citation>
    <scope>NUCLEOTIDE SEQUENCE [LARGE SCALE GENOMIC DNA]</scope>
    <source>
        <strain evidence="2 3">QSSC 1-22</strain>
    </source>
</reference>
<feature type="signal peptide" evidence="1">
    <location>
        <begin position="1"/>
        <end position="21"/>
    </location>
</feature>
<dbReference type="RefSeq" id="WP_163285864.1">
    <property type="nucleotide sequence ID" value="NZ_JAAGVY010000026.1"/>
</dbReference>
<accession>A0A7K3WS17</accession>
<name>A0A7K3WS17_9FLAO</name>
<evidence type="ECO:0000313" key="3">
    <source>
        <dbReference type="Proteomes" id="UP000486602"/>
    </source>
</evidence>
<keyword evidence="2" id="KW-0645">Protease</keyword>
<dbReference type="SUPFAM" id="SSF49464">
    <property type="entry name" value="Carboxypeptidase regulatory domain-like"/>
    <property type="match status" value="1"/>
</dbReference>
<dbReference type="EMBL" id="JAAGVY010000026">
    <property type="protein sequence ID" value="NEN24470.1"/>
    <property type="molecule type" value="Genomic_DNA"/>
</dbReference>
<dbReference type="AlphaFoldDB" id="A0A7K3WS17"/>
<feature type="chain" id="PRO_5029544138" evidence="1">
    <location>
        <begin position="22"/>
        <end position="217"/>
    </location>
</feature>
<keyword evidence="2" id="KW-0121">Carboxypeptidase</keyword>
<dbReference type="GO" id="GO:0004180">
    <property type="term" value="F:carboxypeptidase activity"/>
    <property type="evidence" value="ECO:0007669"/>
    <property type="project" value="UniProtKB-KW"/>
</dbReference>
<dbReference type="Pfam" id="PF13715">
    <property type="entry name" value="CarbopepD_reg_2"/>
    <property type="match status" value="1"/>
</dbReference>
<sequence>MKQLLLLSTFFIFISLSTSYAQPGDDDLIQFSGVVITGDSLNPVPFTNVLIEQTGRGTMTDYYGYFSFVAQKGDSILFSAVGFKRNRFIIPDSLTQNKYSLIQIMNSDTVQLQETIVYPWPTREQFKEAFLAMEIPETDYDRAQKNLYQADMIARMDAAMPSGGETFKYSMQEYQQQIYYAGQAPPMNIFNPVAWGEFIQAWKRGDFKSDRERGKGQ</sequence>
<evidence type="ECO:0000313" key="2">
    <source>
        <dbReference type="EMBL" id="NEN24470.1"/>
    </source>
</evidence>
<evidence type="ECO:0000256" key="1">
    <source>
        <dbReference type="SAM" id="SignalP"/>
    </source>
</evidence>
<comment type="caution">
    <text evidence="2">The sequence shown here is derived from an EMBL/GenBank/DDBJ whole genome shotgun (WGS) entry which is preliminary data.</text>
</comment>
<dbReference type="InterPro" id="IPR008969">
    <property type="entry name" value="CarboxyPept-like_regulatory"/>
</dbReference>
<proteinExistence type="predicted"/>
<keyword evidence="1" id="KW-0732">Signal</keyword>
<dbReference type="Proteomes" id="UP000486602">
    <property type="component" value="Unassembled WGS sequence"/>
</dbReference>